<dbReference type="AlphaFoldDB" id="A0A0F9XIW4"/>
<gene>
    <name evidence="3" type="ORF">LCGC14_0213930</name>
</gene>
<dbReference type="InterPro" id="IPR004629">
    <property type="entry name" value="WecG_TagA_CpsF"/>
</dbReference>
<dbReference type="GO" id="GO:0016758">
    <property type="term" value="F:hexosyltransferase activity"/>
    <property type="evidence" value="ECO:0007669"/>
    <property type="project" value="TreeGrafter"/>
</dbReference>
<reference evidence="3" key="1">
    <citation type="journal article" date="2015" name="Nature">
        <title>Complex archaea that bridge the gap between prokaryotes and eukaryotes.</title>
        <authorList>
            <person name="Spang A."/>
            <person name="Saw J.H."/>
            <person name="Jorgensen S.L."/>
            <person name="Zaremba-Niedzwiedzka K."/>
            <person name="Martijn J."/>
            <person name="Lind A.E."/>
            <person name="van Eijk R."/>
            <person name="Schleper C."/>
            <person name="Guy L."/>
            <person name="Ettema T.J."/>
        </authorList>
    </citation>
    <scope>NUCLEOTIDE SEQUENCE</scope>
</reference>
<comment type="caution">
    <text evidence="3">The sequence shown here is derived from an EMBL/GenBank/DDBJ whole genome shotgun (WGS) entry which is preliminary data.</text>
</comment>
<name>A0A0F9XIW4_9ZZZZ</name>
<dbReference type="CDD" id="cd06533">
    <property type="entry name" value="Glyco_transf_WecG_TagA"/>
    <property type="match status" value="1"/>
</dbReference>
<evidence type="ECO:0000256" key="1">
    <source>
        <dbReference type="ARBA" id="ARBA00022676"/>
    </source>
</evidence>
<organism evidence="3">
    <name type="scientific">marine sediment metagenome</name>
    <dbReference type="NCBI Taxonomy" id="412755"/>
    <lineage>
        <taxon>unclassified sequences</taxon>
        <taxon>metagenomes</taxon>
        <taxon>ecological metagenomes</taxon>
    </lineage>
</organism>
<protein>
    <submittedName>
        <fullName evidence="3">Uncharacterized protein</fullName>
    </submittedName>
</protein>
<sequence length="264" mass="30010">MTNGLFKRQDPLINKLELVDDDRSELLLNKLASVEAPTILAFLNQHAYNLAQQNPPLRKRFSQMTYLLRDGIGIKLACKLNGRDPKANMNGSDFIPRMITHLLSTHPERYQFFALGTREPWLSKGAKKLFHGAPFHAIDGFQPNDSYIQYIQRHCQADKVPVVVLAMGMPKQEEVAIQIQQALSSPALLICGGAILDFSAERFTRAPVAFRKAGLEWLYRLLKEPRRLASRYVVGIPKFFYYITRNGMSKSQPTNHNRVSGQKL</sequence>
<dbReference type="PANTHER" id="PTHR34136:SF1">
    <property type="entry name" value="UDP-N-ACETYL-D-MANNOSAMINURONIC ACID TRANSFERASE"/>
    <property type="match status" value="1"/>
</dbReference>
<dbReference type="Pfam" id="PF03808">
    <property type="entry name" value="Glyco_tran_WecG"/>
    <property type="match status" value="1"/>
</dbReference>
<evidence type="ECO:0000313" key="3">
    <source>
        <dbReference type="EMBL" id="KKN91918.1"/>
    </source>
</evidence>
<dbReference type="EMBL" id="LAZR01000099">
    <property type="protein sequence ID" value="KKN91918.1"/>
    <property type="molecule type" value="Genomic_DNA"/>
</dbReference>
<accession>A0A0F9XIW4</accession>
<proteinExistence type="predicted"/>
<evidence type="ECO:0000256" key="2">
    <source>
        <dbReference type="ARBA" id="ARBA00022679"/>
    </source>
</evidence>
<keyword evidence="1" id="KW-0328">Glycosyltransferase</keyword>
<dbReference type="PANTHER" id="PTHR34136">
    <property type="match status" value="1"/>
</dbReference>
<keyword evidence="2" id="KW-0808">Transferase</keyword>